<dbReference type="GO" id="GO:0044539">
    <property type="term" value="P:long-chain fatty acid import into cell"/>
    <property type="evidence" value="ECO:0007669"/>
    <property type="project" value="TreeGrafter"/>
</dbReference>
<organism evidence="10 11">
    <name type="scientific">Allacma fusca</name>
    <dbReference type="NCBI Taxonomy" id="39272"/>
    <lineage>
        <taxon>Eukaryota</taxon>
        <taxon>Metazoa</taxon>
        <taxon>Ecdysozoa</taxon>
        <taxon>Arthropoda</taxon>
        <taxon>Hexapoda</taxon>
        <taxon>Collembola</taxon>
        <taxon>Symphypleona</taxon>
        <taxon>Sminthuridae</taxon>
        <taxon>Allacma</taxon>
    </lineage>
</organism>
<gene>
    <name evidence="10" type="ORF">AFUS01_LOCUS11525</name>
</gene>
<evidence type="ECO:0000256" key="1">
    <source>
        <dbReference type="ARBA" id="ARBA00006432"/>
    </source>
</evidence>
<dbReference type="GO" id="GO:0005524">
    <property type="term" value="F:ATP binding"/>
    <property type="evidence" value="ECO:0007669"/>
    <property type="project" value="UniProtKB-KW"/>
</dbReference>
<evidence type="ECO:0000259" key="9">
    <source>
        <dbReference type="Pfam" id="PF00501"/>
    </source>
</evidence>
<keyword evidence="8" id="KW-0472">Membrane</keyword>
<comment type="catalytic activity">
    <reaction evidence="5">
        <text>a very long-chain fatty acid + ATP + CoA = a very long-chain fatty acyl-CoA + AMP + diphosphate</text>
        <dbReference type="Rhea" id="RHEA:54536"/>
        <dbReference type="ChEBI" id="CHEBI:30616"/>
        <dbReference type="ChEBI" id="CHEBI:33019"/>
        <dbReference type="ChEBI" id="CHEBI:57287"/>
        <dbReference type="ChEBI" id="CHEBI:58950"/>
        <dbReference type="ChEBI" id="CHEBI:138261"/>
        <dbReference type="ChEBI" id="CHEBI:456215"/>
    </reaction>
    <physiologicalReaction direction="left-to-right" evidence="5">
        <dbReference type="Rhea" id="RHEA:54537"/>
    </physiologicalReaction>
</comment>
<dbReference type="OrthoDB" id="288590at2759"/>
<keyword evidence="8" id="KW-1133">Transmembrane helix</keyword>
<evidence type="ECO:0000256" key="5">
    <source>
        <dbReference type="ARBA" id="ARBA00036527"/>
    </source>
</evidence>
<dbReference type="GO" id="GO:0005886">
    <property type="term" value="C:plasma membrane"/>
    <property type="evidence" value="ECO:0007669"/>
    <property type="project" value="TreeGrafter"/>
</dbReference>
<sequence length="184" mass="20854">MLIFTYVLATLAVVSFGYIVITQYKFIWILLRTLRRDLTGITRLARTILKIVVAQLKNQTVGDSFNQTAAKYPNKTCFYFQDQKWDFRDVHELSNKIGNYFSSQGFRKGDVIGIFMENCPMHAATWLGLSKIGVVSALVNTNLREESLKHSLEIVKCKALVFSEELSNAVQDLVIGGHLTVPIF</sequence>
<dbReference type="GO" id="GO:0005789">
    <property type="term" value="C:endoplasmic reticulum membrane"/>
    <property type="evidence" value="ECO:0007669"/>
    <property type="project" value="TreeGrafter"/>
</dbReference>
<feature type="non-terminal residue" evidence="10">
    <location>
        <position position="184"/>
    </location>
</feature>
<evidence type="ECO:0000256" key="7">
    <source>
        <dbReference type="ARBA" id="ARBA00048666"/>
    </source>
</evidence>
<comment type="catalytic activity">
    <reaction evidence="7">
        <text>tetracosanoate + ATP + CoA = tetracosanoyl-CoA + AMP + diphosphate</text>
        <dbReference type="Rhea" id="RHEA:33639"/>
        <dbReference type="ChEBI" id="CHEBI:30616"/>
        <dbReference type="ChEBI" id="CHEBI:31014"/>
        <dbReference type="ChEBI" id="CHEBI:33019"/>
        <dbReference type="ChEBI" id="CHEBI:57287"/>
        <dbReference type="ChEBI" id="CHEBI:65052"/>
        <dbReference type="ChEBI" id="CHEBI:456215"/>
    </reaction>
    <physiologicalReaction direction="left-to-right" evidence="7">
        <dbReference type="Rhea" id="RHEA:33640"/>
    </physiologicalReaction>
</comment>
<protein>
    <recommendedName>
        <fullName evidence="6">Long-chain-fatty-acid--CoA ligase</fullName>
    </recommendedName>
</protein>
<keyword evidence="4" id="KW-0067">ATP-binding</keyword>
<evidence type="ECO:0000313" key="11">
    <source>
        <dbReference type="Proteomes" id="UP000708208"/>
    </source>
</evidence>
<dbReference type="InterPro" id="IPR000873">
    <property type="entry name" value="AMP-dep_synth/lig_dom"/>
</dbReference>
<evidence type="ECO:0000256" key="8">
    <source>
        <dbReference type="SAM" id="Phobius"/>
    </source>
</evidence>
<dbReference type="Proteomes" id="UP000708208">
    <property type="component" value="Unassembled WGS sequence"/>
</dbReference>
<dbReference type="Pfam" id="PF00501">
    <property type="entry name" value="AMP-binding"/>
    <property type="match status" value="1"/>
</dbReference>
<accession>A0A8J2P1T6</accession>
<dbReference type="AlphaFoldDB" id="A0A8J2P1T6"/>
<name>A0A8J2P1T6_9HEXA</name>
<comment type="similarity">
    <text evidence="1">Belongs to the ATP-dependent AMP-binding enzyme family.</text>
</comment>
<reference evidence="10" key="1">
    <citation type="submission" date="2021-06" db="EMBL/GenBank/DDBJ databases">
        <authorList>
            <person name="Hodson N. C."/>
            <person name="Mongue J. A."/>
            <person name="Jaron S. K."/>
        </authorList>
    </citation>
    <scope>NUCLEOTIDE SEQUENCE</scope>
</reference>
<evidence type="ECO:0000313" key="10">
    <source>
        <dbReference type="EMBL" id="CAG7722386.1"/>
    </source>
</evidence>
<feature type="domain" description="AMP-dependent synthetase/ligase" evidence="9">
    <location>
        <begin position="65"/>
        <end position="165"/>
    </location>
</feature>
<evidence type="ECO:0000256" key="2">
    <source>
        <dbReference type="ARBA" id="ARBA00022598"/>
    </source>
</evidence>
<dbReference type="EMBL" id="CAJVCH010088787">
    <property type="protein sequence ID" value="CAG7722386.1"/>
    <property type="molecule type" value="Genomic_DNA"/>
</dbReference>
<evidence type="ECO:0000256" key="4">
    <source>
        <dbReference type="ARBA" id="ARBA00022840"/>
    </source>
</evidence>
<dbReference type="PANTHER" id="PTHR43107">
    <property type="entry name" value="LONG-CHAIN FATTY ACID TRANSPORT PROTEIN"/>
    <property type="match status" value="1"/>
</dbReference>
<keyword evidence="2" id="KW-0436">Ligase</keyword>
<dbReference type="GO" id="GO:0004467">
    <property type="term" value="F:long-chain fatty acid-CoA ligase activity"/>
    <property type="evidence" value="ECO:0007669"/>
    <property type="project" value="TreeGrafter"/>
</dbReference>
<proteinExistence type="inferred from homology"/>
<dbReference type="PANTHER" id="PTHR43107:SF15">
    <property type="entry name" value="FATTY ACID TRANSPORT PROTEIN 3, ISOFORM A"/>
    <property type="match status" value="1"/>
</dbReference>
<keyword evidence="11" id="KW-1185">Reference proteome</keyword>
<evidence type="ECO:0000256" key="3">
    <source>
        <dbReference type="ARBA" id="ARBA00022741"/>
    </source>
</evidence>
<keyword evidence="3" id="KW-0547">Nucleotide-binding</keyword>
<dbReference type="GO" id="GO:0005324">
    <property type="term" value="F:long-chain fatty acid transmembrane transporter activity"/>
    <property type="evidence" value="ECO:0007669"/>
    <property type="project" value="TreeGrafter"/>
</dbReference>
<feature type="transmembrane region" description="Helical" evidence="8">
    <location>
        <begin position="6"/>
        <end position="31"/>
    </location>
</feature>
<comment type="caution">
    <text evidence="10">The sequence shown here is derived from an EMBL/GenBank/DDBJ whole genome shotgun (WGS) entry which is preliminary data.</text>
</comment>
<evidence type="ECO:0000256" key="6">
    <source>
        <dbReference type="ARBA" id="ARBA00041297"/>
    </source>
</evidence>
<keyword evidence="8" id="KW-0812">Transmembrane</keyword>